<dbReference type="PANTHER" id="PTHR43046">
    <property type="entry name" value="GDP-MANNOSE MANNOSYL HYDROLASE"/>
    <property type="match status" value="1"/>
</dbReference>
<dbReference type="HAMAP" id="MF_00298">
    <property type="entry name" value="Nudix_RppH"/>
    <property type="match status" value="1"/>
</dbReference>
<dbReference type="PROSITE" id="PS51462">
    <property type="entry name" value="NUDIX"/>
    <property type="match status" value="1"/>
</dbReference>
<comment type="caution">
    <text evidence="6">The sequence shown here is derived from an EMBL/GenBank/DDBJ whole genome shotgun (WGS) entry which is preliminary data.</text>
</comment>
<evidence type="ECO:0000259" key="5">
    <source>
        <dbReference type="PROSITE" id="PS51462"/>
    </source>
</evidence>
<dbReference type="OrthoDB" id="9816040at2"/>
<dbReference type="NCBIfam" id="NF001937">
    <property type="entry name" value="PRK00714.1-4"/>
    <property type="match status" value="1"/>
</dbReference>
<dbReference type="NCBIfam" id="NF001938">
    <property type="entry name" value="PRK00714.1-5"/>
    <property type="match status" value="1"/>
</dbReference>
<dbReference type="AlphaFoldDB" id="A0A4R1ESX3"/>
<dbReference type="EC" id="3.6.1.-" evidence="4"/>
<dbReference type="PANTHER" id="PTHR43046:SF14">
    <property type="entry name" value="MUTT_NUDIX FAMILY PROTEIN"/>
    <property type="match status" value="1"/>
</dbReference>
<dbReference type="NCBIfam" id="NF001934">
    <property type="entry name" value="PRK00714.1-1"/>
    <property type="match status" value="1"/>
</dbReference>
<dbReference type="SUPFAM" id="SSF55811">
    <property type="entry name" value="Nudix"/>
    <property type="match status" value="1"/>
</dbReference>
<comment type="function">
    <text evidence="4">Accelerates the degradation of transcripts by removing pyrophosphate from the 5'-end of triphosphorylated RNA, leading to a more labile monophosphorylated state that can stimulate subsequent ribonuclease cleavage.</text>
</comment>
<dbReference type="CDD" id="cd03671">
    <property type="entry name" value="NUDIX_Ap4A_hydrolase_plant_like"/>
    <property type="match status" value="1"/>
</dbReference>
<keyword evidence="7" id="KW-1185">Reference proteome</keyword>
<reference evidence="6 7" key="1">
    <citation type="submission" date="2019-03" db="EMBL/GenBank/DDBJ databases">
        <title>Genomic Encyclopedia of Type Strains, Phase IV (KMG-IV): sequencing the most valuable type-strain genomes for metagenomic binning, comparative biology and taxonomic classification.</title>
        <authorList>
            <person name="Goeker M."/>
        </authorList>
    </citation>
    <scope>NUCLEOTIDE SEQUENCE [LARGE SCALE GENOMIC DNA]</scope>
    <source>
        <strain evidence="6 7">DSM 24830</strain>
    </source>
</reference>
<dbReference type="EMBL" id="SMFQ01000004">
    <property type="protein sequence ID" value="TCJ84707.1"/>
    <property type="molecule type" value="Genomic_DNA"/>
</dbReference>
<evidence type="ECO:0000256" key="4">
    <source>
        <dbReference type="HAMAP-Rule" id="MF_00298"/>
    </source>
</evidence>
<dbReference type="RefSeq" id="WP_131906446.1">
    <property type="nucleotide sequence ID" value="NZ_BAAAFU010000006.1"/>
</dbReference>
<dbReference type="InterPro" id="IPR000086">
    <property type="entry name" value="NUDIX_hydrolase_dom"/>
</dbReference>
<gene>
    <name evidence="4" type="primary">rppH</name>
    <name evidence="4" type="synonym">nudH</name>
    <name evidence="6" type="ORF">EV695_2667</name>
</gene>
<comment type="cofactor">
    <cofactor evidence="2">
        <name>Mg(2+)</name>
        <dbReference type="ChEBI" id="CHEBI:18420"/>
    </cofactor>
</comment>
<evidence type="ECO:0000313" key="7">
    <source>
        <dbReference type="Proteomes" id="UP000294887"/>
    </source>
</evidence>
<dbReference type="InterPro" id="IPR020476">
    <property type="entry name" value="Nudix_hydrolase"/>
</dbReference>
<accession>A0A4R1ESX3</accession>
<dbReference type="InterPro" id="IPR020084">
    <property type="entry name" value="NUDIX_hydrolase_CS"/>
</dbReference>
<organism evidence="6 7">
    <name type="scientific">Cocleimonas flava</name>
    <dbReference type="NCBI Taxonomy" id="634765"/>
    <lineage>
        <taxon>Bacteria</taxon>
        <taxon>Pseudomonadati</taxon>
        <taxon>Pseudomonadota</taxon>
        <taxon>Gammaproteobacteria</taxon>
        <taxon>Thiotrichales</taxon>
        <taxon>Thiotrichaceae</taxon>
        <taxon>Cocleimonas</taxon>
    </lineage>
</organism>
<keyword evidence="3 4" id="KW-0378">Hydrolase</keyword>
<dbReference type="GO" id="GO:0034353">
    <property type="term" value="F:mRNA 5'-diphosphatase activity"/>
    <property type="evidence" value="ECO:0007669"/>
    <property type="project" value="UniProtKB-ARBA"/>
</dbReference>
<feature type="domain" description="Nudix hydrolase" evidence="5">
    <location>
        <begin position="6"/>
        <end position="150"/>
    </location>
</feature>
<comment type="cofactor">
    <cofactor evidence="1">
        <name>Mn(2+)</name>
        <dbReference type="ChEBI" id="CHEBI:29035"/>
    </cofactor>
</comment>
<evidence type="ECO:0000313" key="6">
    <source>
        <dbReference type="EMBL" id="TCJ84707.1"/>
    </source>
</evidence>
<dbReference type="Gene3D" id="3.90.79.10">
    <property type="entry name" value="Nucleoside Triphosphate Pyrophosphohydrolase"/>
    <property type="match status" value="1"/>
</dbReference>
<dbReference type="Pfam" id="PF00293">
    <property type="entry name" value="NUDIX"/>
    <property type="match status" value="1"/>
</dbReference>
<feature type="short sequence motif" description="Nudix box" evidence="4">
    <location>
        <begin position="38"/>
        <end position="59"/>
    </location>
</feature>
<dbReference type="Proteomes" id="UP000294887">
    <property type="component" value="Unassembled WGS sequence"/>
</dbReference>
<dbReference type="InterPro" id="IPR022927">
    <property type="entry name" value="RppH"/>
</dbReference>
<name>A0A4R1ESX3_9GAMM</name>
<protein>
    <recommendedName>
        <fullName evidence="4">RNA pyrophosphohydrolase</fullName>
        <ecNumber evidence="4">3.6.1.-</ecNumber>
    </recommendedName>
    <alternativeName>
        <fullName evidence="4">(Di)nucleoside polyphosphate hydrolase</fullName>
    </alternativeName>
</protein>
<dbReference type="InterPro" id="IPR015797">
    <property type="entry name" value="NUDIX_hydrolase-like_dom_sf"/>
</dbReference>
<comment type="cofactor">
    <cofactor evidence="4">
        <name>a divalent metal cation</name>
        <dbReference type="ChEBI" id="CHEBI:60240"/>
    </cofactor>
</comment>
<comment type="similarity">
    <text evidence="4">Belongs to the Nudix hydrolase family. RppH subfamily.</text>
</comment>
<dbReference type="FunFam" id="3.90.79.10:FF:000001">
    <property type="entry name" value="RNA pyrophosphohydrolase"/>
    <property type="match status" value="1"/>
</dbReference>
<proteinExistence type="inferred from homology"/>
<dbReference type="PROSITE" id="PS00893">
    <property type="entry name" value="NUDIX_BOX"/>
    <property type="match status" value="1"/>
</dbReference>
<evidence type="ECO:0000256" key="2">
    <source>
        <dbReference type="ARBA" id="ARBA00001946"/>
    </source>
</evidence>
<evidence type="ECO:0000256" key="3">
    <source>
        <dbReference type="ARBA" id="ARBA00022801"/>
    </source>
</evidence>
<sequence length="175" mass="20268">MIDDDGFRANVGIILSNCDGEVFWGKRIGQTSWQFPQGGIDEGETPLEAMFRELHEETGLREKHVEVVGSTQDWLRYRLPNKMVRRCNNGKVCIGQKQRWFLLKLTCDDSSVDLEACDVPEFDGWRWVNYWLPAKEVVYFKRRVYERALQELAPLTLIGHPSTIDSDDEDSREVG</sequence>
<dbReference type="PRINTS" id="PR00502">
    <property type="entry name" value="NUDIXFAMILY"/>
</dbReference>
<evidence type="ECO:0000256" key="1">
    <source>
        <dbReference type="ARBA" id="ARBA00001936"/>
    </source>
</evidence>